<dbReference type="PANTHER" id="PTHR30290">
    <property type="entry name" value="PERIPLASMIC BINDING COMPONENT OF ABC TRANSPORTER"/>
    <property type="match status" value="1"/>
</dbReference>
<gene>
    <name evidence="2" type="ORF">JQS43_11315</name>
</gene>
<protein>
    <recommendedName>
        <fullName evidence="1">Solute-binding protein family 5 domain-containing protein</fullName>
    </recommendedName>
</protein>
<dbReference type="RefSeq" id="WP_239679050.1">
    <property type="nucleotide sequence ID" value="NZ_CP070499.1"/>
</dbReference>
<evidence type="ECO:0000313" key="2">
    <source>
        <dbReference type="EMBL" id="QSB16814.1"/>
    </source>
</evidence>
<evidence type="ECO:0000313" key="3">
    <source>
        <dbReference type="Proteomes" id="UP000662857"/>
    </source>
</evidence>
<feature type="domain" description="Solute-binding protein family 5" evidence="1">
    <location>
        <begin position="85"/>
        <end position="410"/>
    </location>
</feature>
<dbReference type="Gene3D" id="3.40.190.10">
    <property type="entry name" value="Periplasmic binding protein-like II"/>
    <property type="match status" value="1"/>
</dbReference>
<sequence length="523" mass="56732">MRDANGSGPDRRRPVAAMVAAVVAAVAVLVACAEAGETTPDEERLRVAVPELRPTLQPRGFLGYSIASYGVAEQLLRPEPDGTATPWLLESYTRDDPTRWRLTLRSGVSFHNGNPVDAAAVVAALTRQAEGSYRQDAISTGQLRVTDQLEFTLTTPEPTATVPEDLAGVFRYYIVYDVAALDAAGDNEQEIVAAGIYTGPYRPIRADGQRIVAARFEEYWGESPHWSELEIIPMTDPQSRVAAVRSGEVDIALTPPAAVAATLADDARVRYRTAETANHGVFAQLNLGQAPFDDPAVRRAFMLGVDYERLAGEVADGLVYTPARGLYPSELPFAEATQQTDPTAAAAALDAAGWQPGPDGIRVRDETPLRVNYLYESTRSEHEDIGVALQGQLRPLGLDVVLTQIEDAYDSEGWPPDWSITAVSLTLDGSAPAEVIGGWLGRDGLNFGGVHDDRLDELVVRLRQTDPPDRSPLLREVQHLVADEAYAVVLAFRPTDAVVRAELDWFTPDPQYLFLAPELPVGG</sequence>
<dbReference type="Proteomes" id="UP000662857">
    <property type="component" value="Chromosome"/>
</dbReference>
<dbReference type="InterPro" id="IPR030678">
    <property type="entry name" value="Peptide/Ni-bd"/>
</dbReference>
<dbReference type="InterPro" id="IPR039424">
    <property type="entry name" value="SBP_5"/>
</dbReference>
<dbReference type="GO" id="GO:0042597">
    <property type="term" value="C:periplasmic space"/>
    <property type="evidence" value="ECO:0007669"/>
    <property type="project" value="UniProtKB-ARBA"/>
</dbReference>
<dbReference type="Gene3D" id="3.10.105.10">
    <property type="entry name" value="Dipeptide-binding Protein, Domain 3"/>
    <property type="match status" value="1"/>
</dbReference>
<dbReference type="GO" id="GO:0043190">
    <property type="term" value="C:ATP-binding cassette (ABC) transporter complex"/>
    <property type="evidence" value="ECO:0007669"/>
    <property type="project" value="InterPro"/>
</dbReference>
<keyword evidence="3" id="KW-1185">Reference proteome</keyword>
<name>A0A895YG17_9ACTN</name>
<dbReference type="AlphaFoldDB" id="A0A895YG17"/>
<reference evidence="2" key="1">
    <citation type="submission" date="2021-02" db="EMBL/GenBank/DDBJ databases">
        <title>Natrosporangium hydrolyticum gen. nov., sp. nov, a haloalkaliphilic actinobacterium from a soda solonchak soil.</title>
        <authorList>
            <person name="Sorokin D.Y."/>
            <person name="Khijniak T.V."/>
            <person name="Zakharycheva A.P."/>
            <person name="Boueva O.V."/>
            <person name="Ariskina E.V."/>
            <person name="Hahnke R.L."/>
            <person name="Bunk B."/>
            <person name="Sproer C."/>
            <person name="Schumann P."/>
            <person name="Evtushenko L.I."/>
            <person name="Kublanov I.V."/>
        </authorList>
    </citation>
    <scope>NUCLEOTIDE SEQUENCE</scope>
    <source>
        <strain evidence="2">DSM 106523</strain>
    </source>
</reference>
<dbReference type="PROSITE" id="PS51257">
    <property type="entry name" value="PROKAR_LIPOPROTEIN"/>
    <property type="match status" value="1"/>
</dbReference>
<dbReference type="SUPFAM" id="SSF53850">
    <property type="entry name" value="Periplasmic binding protein-like II"/>
    <property type="match status" value="1"/>
</dbReference>
<dbReference type="PIRSF" id="PIRSF002741">
    <property type="entry name" value="MppA"/>
    <property type="match status" value="1"/>
</dbReference>
<dbReference type="PANTHER" id="PTHR30290:SF65">
    <property type="entry name" value="MONOACYL PHOSPHATIDYLINOSITOL TETRAMANNOSIDE-BINDING PROTEIN LPQW-RELATED"/>
    <property type="match status" value="1"/>
</dbReference>
<dbReference type="Pfam" id="PF00496">
    <property type="entry name" value="SBP_bac_5"/>
    <property type="match status" value="1"/>
</dbReference>
<dbReference type="EMBL" id="CP070499">
    <property type="protein sequence ID" value="QSB16814.1"/>
    <property type="molecule type" value="Genomic_DNA"/>
</dbReference>
<dbReference type="GO" id="GO:0015833">
    <property type="term" value="P:peptide transport"/>
    <property type="evidence" value="ECO:0007669"/>
    <property type="project" value="TreeGrafter"/>
</dbReference>
<dbReference type="InterPro" id="IPR000914">
    <property type="entry name" value="SBP_5_dom"/>
</dbReference>
<proteinExistence type="predicted"/>
<dbReference type="GO" id="GO:1904680">
    <property type="term" value="F:peptide transmembrane transporter activity"/>
    <property type="evidence" value="ECO:0007669"/>
    <property type="project" value="TreeGrafter"/>
</dbReference>
<dbReference type="KEGG" id="nhy:JQS43_11315"/>
<evidence type="ECO:0000259" key="1">
    <source>
        <dbReference type="Pfam" id="PF00496"/>
    </source>
</evidence>
<accession>A0A895YG17</accession>
<organism evidence="2 3">
    <name type="scientific">Natronosporangium hydrolyticum</name>
    <dbReference type="NCBI Taxonomy" id="2811111"/>
    <lineage>
        <taxon>Bacteria</taxon>
        <taxon>Bacillati</taxon>
        <taxon>Actinomycetota</taxon>
        <taxon>Actinomycetes</taxon>
        <taxon>Micromonosporales</taxon>
        <taxon>Micromonosporaceae</taxon>
        <taxon>Natronosporangium</taxon>
    </lineage>
</organism>